<dbReference type="AlphaFoldDB" id="A0A7J6VFK9"/>
<dbReference type="Proteomes" id="UP000554482">
    <property type="component" value="Unassembled WGS sequence"/>
</dbReference>
<feature type="compositionally biased region" description="Polar residues" evidence="1">
    <location>
        <begin position="59"/>
        <end position="83"/>
    </location>
</feature>
<evidence type="ECO:0000313" key="3">
    <source>
        <dbReference type="Proteomes" id="UP000554482"/>
    </source>
</evidence>
<evidence type="ECO:0000313" key="2">
    <source>
        <dbReference type="EMBL" id="KAF5183673.1"/>
    </source>
</evidence>
<gene>
    <name evidence="2" type="ORF">FRX31_026740</name>
</gene>
<name>A0A7J6VFK9_THATH</name>
<comment type="caution">
    <text evidence="2">The sequence shown here is derived from an EMBL/GenBank/DDBJ whole genome shotgun (WGS) entry which is preliminary data.</text>
</comment>
<evidence type="ECO:0000256" key="1">
    <source>
        <dbReference type="SAM" id="MobiDB-lite"/>
    </source>
</evidence>
<feature type="region of interest" description="Disordered" evidence="1">
    <location>
        <begin position="204"/>
        <end position="242"/>
    </location>
</feature>
<dbReference type="EMBL" id="JABWDY010033100">
    <property type="protein sequence ID" value="KAF5183673.1"/>
    <property type="molecule type" value="Genomic_DNA"/>
</dbReference>
<reference evidence="2 3" key="1">
    <citation type="submission" date="2020-06" db="EMBL/GenBank/DDBJ databases">
        <title>Transcriptomic and genomic resources for Thalictrum thalictroides and T. hernandezii: Facilitating candidate gene discovery in an emerging model plant lineage.</title>
        <authorList>
            <person name="Arias T."/>
            <person name="Riano-Pachon D.M."/>
            <person name="Di Stilio V.S."/>
        </authorList>
    </citation>
    <scope>NUCLEOTIDE SEQUENCE [LARGE SCALE GENOMIC DNA]</scope>
    <source>
        <strain evidence="3">cv. WT478/WT964</strain>
        <tissue evidence="2">Leaves</tissue>
    </source>
</reference>
<keyword evidence="3" id="KW-1185">Reference proteome</keyword>
<protein>
    <submittedName>
        <fullName evidence="2">Uncharacterized protein</fullName>
    </submittedName>
</protein>
<feature type="region of interest" description="Disordered" evidence="1">
    <location>
        <begin position="1"/>
        <end position="89"/>
    </location>
</feature>
<feature type="compositionally biased region" description="Basic and acidic residues" evidence="1">
    <location>
        <begin position="1"/>
        <end position="20"/>
    </location>
</feature>
<proteinExistence type="predicted"/>
<organism evidence="2 3">
    <name type="scientific">Thalictrum thalictroides</name>
    <name type="common">Rue-anemone</name>
    <name type="synonym">Anemone thalictroides</name>
    <dbReference type="NCBI Taxonomy" id="46969"/>
    <lineage>
        <taxon>Eukaryota</taxon>
        <taxon>Viridiplantae</taxon>
        <taxon>Streptophyta</taxon>
        <taxon>Embryophyta</taxon>
        <taxon>Tracheophyta</taxon>
        <taxon>Spermatophyta</taxon>
        <taxon>Magnoliopsida</taxon>
        <taxon>Ranunculales</taxon>
        <taxon>Ranunculaceae</taxon>
        <taxon>Thalictroideae</taxon>
        <taxon>Thalictrum</taxon>
    </lineage>
</organism>
<sequence>MATCRARNEAEEKKTGKKSEVMVVPDDMMPPSSVPKVTISSKKRSRSGVVKIGPEPQLVISSSSSKDVPTSEARSTPKTSSGRGSKGKEIALPFAPTSVVYMFGEKEKAQVMSSDSAFKNPLVARALNEGIVLEVDAAVVQKQSLSKLFSHMNSCIAVVKHKDKELAEMELLKENLAKERAKRVENHNAWKLHCDELTTQLNAIGTPEEDETQVDGDHEPSTPQDFTLGPFTEQEGEQLQIE</sequence>
<accession>A0A7J6VFK9</accession>